<dbReference type="Proteomes" id="UP000245533">
    <property type="component" value="Unassembled WGS sequence"/>
</dbReference>
<evidence type="ECO:0000256" key="11">
    <source>
        <dbReference type="ARBA" id="ARBA00047836"/>
    </source>
</evidence>
<comment type="pathway">
    <text evidence="2 12">Amino-acid biosynthesis; L-lysine biosynthesis via DAP pathway; (S)-tetrahydrodipicolinate from L-aspartate: step 3/4.</text>
</comment>
<evidence type="ECO:0000256" key="10">
    <source>
        <dbReference type="ARBA" id="ARBA00023270"/>
    </source>
</evidence>
<evidence type="ECO:0000256" key="9">
    <source>
        <dbReference type="ARBA" id="ARBA00023239"/>
    </source>
</evidence>
<keyword evidence="6 12" id="KW-0028">Amino-acid biosynthesis</keyword>
<feature type="binding site" evidence="12 15">
    <location>
        <position position="202"/>
    </location>
    <ligand>
        <name>pyruvate</name>
        <dbReference type="ChEBI" id="CHEBI:15361"/>
    </ligand>
</feature>
<evidence type="ECO:0000256" key="5">
    <source>
        <dbReference type="ARBA" id="ARBA00022490"/>
    </source>
</evidence>
<comment type="similarity">
    <text evidence="3 12 13">Belongs to the DapA family.</text>
</comment>
<evidence type="ECO:0000256" key="8">
    <source>
        <dbReference type="ARBA" id="ARBA00023154"/>
    </source>
</evidence>
<dbReference type="GO" id="GO:0019877">
    <property type="term" value="P:diaminopimelate biosynthetic process"/>
    <property type="evidence" value="ECO:0007669"/>
    <property type="project" value="UniProtKB-UniRule"/>
</dbReference>
<evidence type="ECO:0000256" key="13">
    <source>
        <dbReference type="PIRNR" id="PIRNR001365"/>
    </source>
</evidence>
<dbReference type="SMART" id="SM01130">
    <property type="entry name" value="DHDPS"/>
    <property type="match status" value="1"/>
</dbReference>
<dbReference type="Gene3D" id="3.20.20.70">
    <property type="entry name" value="Aldolase class I"/>
    <property type="match status" value="1"/>
</dbReference>
<dbReference type="EMBL" id="QGGB01000007">
    <property type="protein sequence ID" value="PWN06236.1"/>
    <property type="molecule type" value="Genomic_DNA"/>
</dbReference>
<reference evidence="16 17" key="1">
    <citation type="submission" date="2018-05" db="EMBL/GenBank/DDBJ databases">
        <title>Rhodohalobacter halophilus gen. nov., sp. nov., a moderately halophilic member of the family Balneolaceae.</title>
        <authorList>
            <person name="Liu Z.-W."/>
        </authorList>
    </citation>
    <scope>NUCLEOTIDE SEQUENCE [LARGE SCALE GENOMIC DNA]</scope>
    <source>
        <strain evidence="16 17">8A47</strain>
    </source>
</reference>
<dbReference type="PANTHER" id="PTHR12128:SF66">
    <property type="entry name" value="4-HYDROXY-2-OXOGLUTARATE ALDOLASE, MITOCHONDRIAL"/>
    <property type="match status" value="1"/>
</dbReference>
<dbReference type="EC" id="4.3.3.7" evidence="4 12"/>
<feature type="binding site" evidence="12 15">
    <location>
        <position position="46"/>
    </location>
    <ligand>
        <name>pyruvate</name>
        <dbReference type="ChEBI" id="CHEBI:15361"/>
    </ligand>
</feature>
<keyword evidence="7 12" id="KW-0220">Diaminopimelate biosynthesis</keyword>
<dbReference type="PRINTS" id="PR00146">
    <property type="entry name" value="DHPICSNTHASE"/>
</dbReference>
<dbReference type="AlphaFoldDB" id="A0A316U0K7"/>
<gene>
    <name evidence="12" type="primary">dapA</name>
    <name evidence="16" type="ORF">DDZ15_10425</name>
</gene>
<comment type="subcellular location">
    <subcellularLocation>
        <location evidence="12">Cytoplasm</location>
    </subcellularLocation>
</comment>
<evidence type="ECO:0000256" key="12">
    <source>
        <dbReference type="HAMAP-Rule" id="MF_00418"/>
    </source>
</evidence>
<accession>A0A316U0K7</accession>
<dbReference type="UniPathway" id="UPA00034">
    <property type="reaction ID" value="UER00017"/>
</dbReference>
<name>A0A316U0K7_9BACT</name>
<dbReference type="GO" id="GO:0008840">
    <property type="term" value="F:4-hydroxy-tetrahydrodipicolinate synthase activity"/>
    <property type="evidence" value="ECO:0007669"/>
    <property type="project" value="UniProtKB-UniRule"/>
</dbReference>
<evidence type="ECO:0000256" key="2">
    <source>
        <dbReference type="ARBA" id="ARBA00005120"/>
    </source>
</evidence>
<dbReference type="InterPro" id="IPR002220">
    <property type="entry name" value="DapA-like"/>
</dbReference>
<evidence type="ECO:0000313" key="16">
    <source>
        <dbReference type="EMBL" id="PWN06236.1"/>
    </source>
</evidence>
<dbReference type="InterPro" id="IPR005263">
    <property type="entry name" value="DapA"/>
</dbReference>
<organism evidence="16 17">
    <name type="scientific">Rhodohalobacter mucosus</name>
    <dbReference type="NCBI Taxonomy" id="2079485"/>
    <lineage>
        <taxon>Bacteria</taxon>
        <taxon>Pseudomonadati</taxon>
        <taxon>Balneolota</taxon>
        <taxon>Balneolia</taxon>
        <taxon>Balneolales</taxon>
        <taxon>Balneolaceae</taxon>
        <taxon>Rhodohalobacter</taxon>
    </lineage>
</organism>
<feature type="active site" description="Proton donor/acceptor" evidence="12 14">
    <location>
        <position position="133"/>
    </location>
</feature>
<sequence length="294" mass="32301">MTDSPVLWTALITPFHEDGSVDEQTLVKLAELQNKSGNGILLAGSTGEGLALTHDEKRQITELVCNLGLNVPIMAGVGGFNLKEQTSWIKECNRIGVDAFLLVTPLYARPGIEGQTEWFMKLMDAAEKPCMVYNIPSRTGVKMPVQVLKNIRNHNRFWAVKEASGSISDYLEFSETCPDVPLFSGDDGLLPFFSAAGCSGLVSVAANVWPMETGLYVKKCLERNTEDLFPVWKRASAALFTAPNPVPVKALMKEKGIIPRIQLRPPLSEKDLSGISVLNAADMNVAEWYKENTE</sequence>
<comment type="catalytic activity">
    <reaction evidence="11 12">
        <text>L-aspartate 4-semialdehyde + pyruvate = (2S,4S)-4-hydroxy-2,3,4,5-tetrahydrodipicolinate + H2O + H(+)</text>
        <dbReference type="Rhea" id="RHEA:34171"/>
        <dbReference type="ChEBI" id="CHEBI:15361"/>
        <dbReference type="ChEBI" id="CHEBI:15377"/>
        <dbReference type="ChEBI" id="CHEBI:15378"/>
        <dbReference type="ChEBI" id="CHEBI:67139"/>
        <dbReference type="ChEBI" id="CHEBI:537519"/>
        <dbReference type="EC" id="4.3.3.7"/>
    </reaction>
</comment>
<feature type="site" description="Part of a proton relay during catalysis" evidence="12">
    <location>
        <position position="45"/>
    </location>
</feature>
<dbReference type="PANTHER" id="PTHR12128">
    <property type="entry name" value="DIHYDRODIPICOLINATE SYNTHASE"/>
    <property type="match status" value="1"/>
</dbReference>
<dbReference type="Pfam" id="PF00701">
    <property type="entry name" value="DHDPS"/>
    <property type="match status" value="1"/>
</dbReference>
<dbReference type="RefSeq" id="WP_109647029.1">
    <property type="nucleotide sequence ID" value="NZ_QGGB01000007.1"/>
</dbReference>
<feature type="active site" description="Schiff-base intermediate with substrate" evidence="12 14">
    <location>
        <position position="161"/>
    </location>
</feature>
<evidence type="ECO:0000256" key="4">
    <source>
        <dbReference type="ARBA" id="ARBA00012086"/>
    </source>
</evidence>
<keyword evidence="9 12" id="KW-0456">Lyase</keyword>
<evidence type="ECO:0000256" key="6">
    <source>
        <dbReference type="ARBA" id="ARBA00022605"/>
    </source>
</evidence>
<dbReference type="PIRSF" id="PIRSF001365">
    <property type="entry name" value="DHDPS"/>
    <property type="match status" value="1"/>
</dbReference>
<dbReference type="GO" id="GO:0005829">
    <property type="term" value="C:cytosol"/>
    <property type="evidence" value="ECO:0007669"/>
    <property type="project" value="TreeGrafter"/>
</dbReference>
<keyword evidence="8 12" id="KW-0457">Lysine biosynthesis</keyword>
<feature type="site" description="Part of a proton relay during catalysis" evidence="12">
    <location>
        <position position="107"/>
    </location>
</feature>
<evidence type="ECO:0000256" key="15">
    <source>
        <dbReference type="PIRSR" id="PIRSR001365-2"/>
    </source>
</evidence>
<evidence type="ECO:0000256" key="14">
    <source>
        <dbReference type="PIRSR" id="PIRSR001365-1"/>
    </source>
</evidence>
<evidence type="ECO:0000256" key="7">
    <source>
        <dbReference type="ARBA" id="ARBA00022915"/>
    </source>
</evidence>
<dbReference type="HAMAP" id="MF_00418">
    <property type="entry name" value="DapA"/>
    <property type="match status" value="1"/>
</dbReference>
<evidence type="ECO:0000256" key="3">
    <source>
        <dbReference type="ARBA" id="ARBA00007592"/>
    </source>
</evidence>
<keyword evidence="17" id="KW-1185">Reference proteome</keyword>
<comment type="subunit">
    <text evidence="12">Homotetramer; dimer of dimers.</text>
</comment>
<proteinExistence type="inferred from homology"/>
<evidence type="ECO:0000256" key="1">
    <source>
        <dbReference type="ARBA" id="ARBA00003294"/>
    </source>
</evidence>
<comment type="caution">
    <text evidence="12">Was originally thought to be a dihydrodipicolinate synthase (DHDPS), catalyzing the condensation of (S)-aspartate-beta-semialdehyde [(S)-ASA] and pyruvate to dihydrodipicolinate (DHDP). However, it was shown in E.coli that the product of the enzymatic reaction is not dihydrodipicolinate but in fact (4S)-4-hydroxy-2,3,4,5-tetrahydro-(2S)-dipicolinic acid (HTPA), and that the consecutive dehydration reaction leading to DHDP is not spontaneous but catalyzed by DapB.</text>
</comment>
<dbReference type="SUPFAM" id="SSF51569">
    <property type="entry name" value="Aldolase"/>
    <property type="match status" value="1"/>
</dbReference>
<keyword evidence="5 12" id="KW-0963">Cytoplasm</keyword>
<comment type="function">
    <text evidence="1 12">Catalyzes the condensation of (S)-aspartate-beta-semialdehyde [(S)-ASA] and pyruvate to 4-hydroxy-tetrahydrodipicolinate (HTPA).</text>
</comment>
<evidence type="ECO:0000313" key="17">
    <source>
        <dbReference type="Proteomes" id="UP000245533"/>
    </source>
</evidence>
<dbReference type="InterPro" id="IPR020625">
    <property type="entry name" value="Schiff_base-form_aldolases_AS"/>
</dbReference>
<protein>
    <recommendedName>
        <fullName evidence="4 12">4-hydroxy-tetrahydrodipicolinate synthase</fullName>
        <shortName evidence="12">HTPA synthase</shortName>
        <ecNumber evidence="4 12">4.3.3.7</ecNumber>
    </recommendedName>
</protein>
<dbReference type="OrthoDB" id="9782828at2"/>
<dbReference type="NCBIfam" id="TIGR00674">
    <property type="entry name" value="dapA"/>
    <property type="match status" value="1"/>
</dbReference>
<comment type="caution">
    <text evidence="16">The sequence shown here is derived from an EMBL/GenBank/DDBJ whole genome shotgun (WGS) entry which is preliminary data.</text>
</comment>
<dbReference type="PROSITE" id="PS00665">
    <property type="entry name" value="DHDPS_1"/>
    <property type="match status" value="1"/>
</dbReference>
<dbReference type="InterPro" id="IPR020624">
    <property type="entry name" value="Schiff_base-form_aldolases_CS"/>
</dbReference>
<dbReference type="GO" id="GO:0009089">
    <property type="term" value="P:lysine biosynthetic process via diaminopimelate"/>
    <property type="evidence" value="ECO:0007669"/>
    <property type="project" value="UniProtKB-UniRule"/>
</dbReference>
<dbReference type="InterPro" id="IPR013785">
    <property type="entry name" value="Aldolase_TIM"/>
</dbReference>
<dbReference type="PROSITE" id="PS00666">
    <property type="entry name" value="DHDPS_2"/>
    <property type="match status" value="1"/>
</dbReference>
<keyword evidence="10 12" id="KW-0704">Schiff base</keyword>